<accession>A0A0P7ZS98</accession>
<name>A0A0P7ZS98_9CYAN</name>
<keyword evidence="1" id="KW-0605">Phycobilisome</keyword>
<dbReference type="SUPFAM" id="SSF81930">
    <property type="entry name" value="Orange carotenoid protein, N-terminal domain"/>
    <property type="match status" value="1"/>
</dbReference>
<dbReference type="AlphaFoldDB" id="A0A0P7ZS98"/>
<dbReference type="GO" id="GO:0031404">
    <property type="term" value="F:chloride ion binding"/>
    <property type="evidence" value="ECO:0007669"/>
    <property type="project" value="InterPro"/>
</dbReference>
<proteinExistence type="inferred from homology"/>
<evidence type="ECO:0000259" key="2">
    <source>
        <dbReference type="PROSITE" id="PS51773"/>
    </source>
</evidence>
<dbReference type="Pfam" id="PF09150">
    <property type="entry name" value="Carot_N"/>
    <property type="match status" value="1"/>
</dbReference>
<dbReference type="EMBL" id="LJZR01000041">
    <property type="protein sequence ID" value="KPQ32976.1"/>
    <property type="molecule type" value="Genomic_DNA"/>
</dbReference>
<keyword evidence="1" id="KW-0793">Thylakoid</keyword>
<dbReference type="Proteomes" id="UP000050465">
    <property type="component" value="Unassembled WGS sequence"/>
</dbReference>
<dbReference type="InterPro" id="IPR036917">
    <property type="entry name" value="Orange_carotenoid-bd_N_sf"/>
</dbReference>
<organism evidence="3 4">
    <name type="scientific">Phormidesmis priestleyi Ana</name>
    <dbReference type="NCBI Taxonomy" id="1666911"/>
    <lineage>
        <taxon>Bacteria</taxon>
        <taxon>Bacillati</taxon>
        <taxon>Cyanobacteriota</taxon>
        <taxon>Cyanophyceae</taxon>
        <taxon>Leptolyngbyales</taxon>
        <taxon>Leptolyngbyaceae</taxon>
        <taxon>Phormidesmis</taxon>
    </lineage>
</organism>
<dbReference type="STRING" id="1666911.HLUCCA11_19980"/>
<sequence length="151" mass="17154">MTYTTVESIKKPLKAFNTFDADTKLALLWYGYLDIKENLQPNPNNDVEVMGNAVYDQIKVLSKDEQLQVQRDVVNSAGTQICKEYGALSTSGMLEFWLLLARGMEEGAIVNVPKDYELPEETSEFVEMIKNLDFEERVNFTRNAIAEMGSK</sequence>
<keyword evidence="1" id="KW-0472">Membrane</keyword>
<comment type="caution">
    <text evidence="3">The sequence shown here is derived from an EMBL/GenBank/DDBJ whole genome shotgun (WGS) entry which is preliminary data.</text>
</comment>
<gene>
    <name evidence="3" type="ORF">HLUCCA11_19980</name>
</gene>
<keyword evidence="1" id="KW-0042">Antenna complex</keyword>
<feature type="domain" description="OCP N-terminal" evidence="2">
    <location>
        <begin position="6"/>
        <end position="151"/>
    </location>
</feature>
<comment type="similarity">
    <text evidence="1">Belongs to the orange carotenoid-binding protein family.</text>
</comment>
<dbReference type="GO" id="GO:0030089">
    <property type="term" value="C:phycobilisome"/>
    <property type="evidence" value="ECO:0007669"/>
    <property type="project" value="UniProtKB-UniRule"/>
</dbReference>
<dbReference type="GO" id="GO:0016037">
    <property type="term" value="P:light absorption"/>
    <property type="evidence" value="ECO:0007669"/>
    <property type="project" value="UniProtKB-UniRule"/>
</dbReference>
<evidence type="ECO:0000313" key="4">
    <source>
        <dbReference type="Proteomes" id="UP000050465"/>
    </source>
</evidence>
<dbReference type="PROSITE" id="PS51773">
    <property type="entry name" value="OCP_N"/>
    <property type="match status" value="1"/>
</dbReference>
<protein>
    <submittedName>
        <fullName evidence="3">Orange carotenoid protein, N-terminal</fullName>
    </submittedName>
</protein>
<evidence type="ECO:0000256" key="1">
    <source>
        <dbReference type="PROSITE-ProRule" id="PRU01109"/>
    </source>
</evidence>
<dbReference type="Gene3D" id="1.10.2090.10">
    <property type="entry name" value="Orange carotenoid-binding protein, N-terminal domain"/>
    <property type="match status" value="1"/>
</dbReference>
<keyword evidence="1" id="KW-0157">Chromophore</keyword>
<reference evidence="3 4" key="1">
    <citation type="submission" date="2015-09" db="EMBL/GenBank/DDBJ databases">
        <title>Identification and resolution of microdiversity through metagenomic sequencing of parallel consortia.</title>
        <authorList>
            <person name="Nelson W.C."/>
            <person name="Romine M.F."/>
            <person name="Lindemann S.R."/>
        </authorList>
    </citation>
    <scope>NUCLEOTIDE SEQUENCE [LARGE SCALE GENOMIC DNA]</scope>
    <source>
        <strain evidence="3">Ana</strain>
    </source>
</reference>
<evidence type="ECO:0000313" key="3">
    <source>
        <dbReference type="EMBL" id="KPQ32976.1"/>
    </source>
</evidence>
<dbReference type="InterPro" id="IPR015233">
    <property type="entry name" value="Orange_carotenoid-bd_N"/>
</dbReference>